<protein>
    <submittedName>
        <fullName evidence="3">PH domain-containing protein</fullName>
    </submittedName>
</protein>
<sequence length="50" mass="5635">MCAIAGTTMLGAGRMECVKWSRYKYFTAGDADAWKFKTIGQRVLVTVTHY</sequence>
<keyword evidence="2" id="KW-1185">Reference proteome</keyword>
<dbReference type="EMBL" id="UYRR01012084">
    <property type="protein sequence ID" value="VDK26207.1"/>
    <property type="molecule type" value="Genomic_DNA"/>
</dbReference>
<evidence type="ECO:0000313" key="2">
    <source>
        <dbReference type="Proteomes" id="UP000267096"/>
    </source>
</evidence>
<evidence type="ECO:0000313" key="3">
    <source>
        <dbReference type="WBParaSite" id="ASIM_0000609401-mRNA-1"/>
    </source>
</evidence>
<proteinExistence type="predicted"/>
<dbReference type="AlphaFoldDB" id="A0A0M3JEP8"/>
<accession>A0A0M3JEP8</accession>
<gene>
    <name evidence="1" type="ORF">ASIM_LOCUS5880</name>
</gene>
<evidence type="ECO:0000313" key="1">
    <source>
        <dbReference type="EMBL" id="VDK26207.1"/>
    </source>
</evidence>
<reference evidence="3" key="1">
    <citation type="submission" date="2017-02" db="UniProtKB">
        <authorList>
            <consortium name="WormBaseParasite"/>
        </authorList>
    </citation>
    <scope>IDENTIFICATION</scope>
</reference>
<dbReference type="Proteomes" id="UP000267096">
    <property type="component" value="Unassembled WGS sequence"/>
</dbReference>
<reference evidence="1 2" key="2">
    <citation type="submission" date="2018-11" db="EMBL/GenBank/DDBJ databases">
        <authorList>
            <consortium name="Pathogen Informatics"/>
        </authorList>
    </citation>
    <scope>NUCLEOTIDE SEQUENCE [LARGE SCALE GENOMIC DNA]</scope>
</reference>
<name>A0A0M3JEP8_ANISI</name>
<dbReference type="OrthoDB" id="10539698at2759"/>
<dbReference type="WBParaSite" id="ASIM_0000609401-mRNA-1">
    <property type="protein sequence ID" value="ASIM_0000609401-mRNA-1"/>
    <property type="gene ID" value="ASIM_0000609401"/>
</dbReference>
<organism evidence="3">
    <name type="scientific">Anisakis simplex</name>
    <name type="common">Herring worm</name>
    <dbReference type="NCBI Taxonomy" id="6269"/>
    <lineage>
        <taxon>Eukaryota</taxon>
        <taxon>Metazoa</taxon>
        <taxon>Ecdysozoa</taxon>
        <taxon>Nematoda</taxon>
        <taxon>Chromadorea</taxon>
        <taxon>Rhabditida</taxon>
        <taxon>Spirurina</taxon>
        <taxon>Ascaridomorpha</taxon>
        <taxon>Ascaridoidea</taxon>
        <taxon>Anisakidae</taxon>
        <taxon>Anisakis</taxon>
        <taxon>Anisakis simplex complex</taxon>
    </lineage>
</organism>